<dbReference type="Pfam" id="PF08244">
    <property type="entry name" value="Glyco_hydro_32C"/>
    <property type="match status" value="1"/>
</dbReference>
<evidence type="ECO:0000256" key="3">
    <source>
        <dbReference type="ARBA" id="ARBA00023295"/>
    </source>
</evidence>
<dbReference type="PANTHER" id="PTHR42800:SF2">
    <property type="entry name" value="INVERTASE-RELATED"/>
    <property type="match status" value="1"/>
</dbReference>
<dbReference type="Gene3D" id="2.115.10.20">
    <property type="entry name" value="Glycosyl hydrolase domain, family 43"/>
    <property type="match status" value="1"/>
</dbReference>
<evidence type="ECO:0000259" key="8">
    <source>
        <dbReference type="Pfam" id="PF08244"/>
    </source>
</evidence>
<dbReference type="PROSITE" id="PS00609">
    <property type="entry name" value="GLYCOSYL_HYDROL_F32"/>
    <property type="match status" value="1"/>
</dbReference>
<dbReference type="CDD" id="cd18622">
    <property type="entry name" value="GH32_Inu-like"/>
    <property type="match status" value="1"/>
</dbReference>
<evidence type="ECO:0008006" key="11">
    <source>
        <dbReference type="Google" id="ProtNLM"/>
    </source>
</evidence>
<feature type="compositionally biased region" description="Polar residues" evidence="5">
    <location>
        <begin position="76"/>
        <end position="90"/>
    </location>
</feature>
<evidence type="ECO:0000256" key="4">
    <source>
        <dbReference type="RuleBase" id="RU362110"/>
    </source>
</evidence>
<organism evidence="9 10">
    <name type="scientific">Rhodotorula taiwanensis</name>
    <dbReference type="NCBI Taxonomy" id="741276"/>
    <lineage>
        <taxon>Eukaryota</taxon>
        <taxon>Fungi</taxon>
        <taxon>Dikarya</taxon>
        <taxon>Basidiomycota</taxon>
        <taxon>Pucciniomycotina</taxon>
        <taxon>Microbotryomycetes</taxon>
        <taxon>Sporidiobolales</taxon>
        <taxon>Sporidiobolaceae</taxon>
        <taxon>Rhodotorula</taxon>
    </lineage>
</organism>
<dbReference type="InterPro" id="IPR018053">
    <property type="entry name" value="Glyco_hydro_32_AS"/>
</dbReference>
<feature type="signal peptide" evidence="6">
    <location>
        <begin position="1"/>
        <end position="16"/>
    </location>
</feature>
<evidence type="ECO:0000256" key="5">
    <source>
        <dbReference type="SAM" id="MobiDB-lite"/>
    </source>
</evidence>
<dbReference type="AlphaFoldDB" id="A0A2S5B6H9"/>
<dbReference type="InterPro" id="IPR013189">
    <property type="entry name" value="Glyco_hydro_32_C"/>
</dbReference>
<dbReference type="Gene3D" id="2.60.120.560">
    <property type="entry name" value="Exo-inulinase, domain 1"/>
    <property type="match status" value="1"/>
</dbReference>
<feature type="domain" description="Glycosyl hydrolase family 32 N-terminal" evidence="7">
    <location>
        <begin position="114"/>
        <end position="409"/>
    </location>
</feature>
<accession>A0A2S5B6H9</accession>
<name>A0A2S5B6H9_9BASI</name>
<evidence type="ECO:0000256" key="2">
    <source>
        <dbReference type="ARBA" id="ARBA00022801"/>
    </source>
</evidence>
<dbReference type="GO" id="GO:0005987">
    <property type="term" value="P:sucrose catabolic process"/>
    <property type="evidence" value="ECO:0007669"/>
    <property type="project" value="TreeGrafter"/>
</dbReference>
<protein>
    <recommendedName>
        <fullName evidence="11">Beta-fructofuranosidase</fullName>
    </recommendedName>
</protein>
<dbReference type="EMBL" id="PJQD01000050">
    <property type="protein sequence ID" value="POY72393.1"/>
    <property type="molecule type" value="Genomic_DNA"/>
</dbReference>
<keyword evidence="2 4" id="KW-0378">Hydrolase</keyword>
<comment type="caution">
    <text evidence="9">The sequence shown here is derived from an EMBL/GenBank/DDBJ whole genome shotgun (WGS) entry which is preliminary data.</text>
</comment>
<dbReference type="SUPFAM" id="SSF49899">
    <property type="entry name" value="Concanavalin A-like lectins/glucanases"/>
    <property type="match status" value="1"/>
</dbReference>
<keyword evidence="6" id="KW-0732">Signal</keyword>
<dbReference type="SMART" id="SM00640">
    <property type="entry name" value="Glyco_32"/>
    <property type="match status" value="1"/>
</dbReference>
<dbReference type="InterPro" id="IPR023296">
    <property type="entry name" value="Glyco_hydro_beta-prop_sf"/>
</dbReference>
<feature type="domain" description="Glycosyl hydrolase family 32 C-terminal" evidence="8">
    <location>
        <begin position="446"/>
        <end position="590"/>
    </location>
</feature>
<dbReference type="InterPro" id="IPR001362">
    <property type="entry name" value="Glyco_hydro_32"/>
</dbReference>
<dbReference type="SUPFAM" id="SSF75005">
    <property type="entry name" value="Arabinanase/levansucrase/invertase"/>
    <property type="match status" value="1"/>
</dbReference>
<dbReference type="InterPro" id="IPR013320">
    <property type="entry name" value="ConA-like_dom_sf"/>
</dbReference>
<feature type="region of interest" description="Disordered" evidence="5">
    <location>
        <begin position="47"/>
        <end position="90"/>
    </location>
</feature>
<reference evidence="9 10" key="1">
    <citation type="journal article" date="2018" name="Front. Microbiol.">
        <title>Prospects for Fungal Bioremediation of Acidic Radioactive Waste Sites: Characterization and Genome Sequence of Rhodotorula taiwanensis MD1149.</title>
        <authorList>
            <person name="Tkavc R."/>
            <person name="Matrosova V.Y."/>
            <person name="Grichenko O.E."/>
            <person name="Gostincar C."/>
            <person name="Volpe R.P."/>
            <person name="Klimenkova P."/>
            <person name="Gaidamakova E.K."/>
            <person name="Zhou C.E."/>
            <person name="Stewart B.J."/>
            <person name="Lyman M.G."/>
            <person name="Malfatti S.A."/>
            <person name="Rubinfeld B."/>
            <person name="Courtot M."/>
            <person name="Singh J."/>
            <person name="Dalgard C.L."/>
            <person name="Hamilton T."/>
            <person name="Frey K.G."/>
            <person name="Gunde-Cimerman N."/>
            <person name="Dugan L."/>
            <person name="Daly M.J."/>
        </authorList>
    </citation>
    <scope>NUCLEOTIDE SEQUENCE [LARGE SCALE GENOMIC DNA]</scope>
    <source>
        <strain evidence="9 10">MD1149</strain>
    </source>
</reference>
<keyword evidence="3 4" id="KW-0326">Glycosidase</keyword>
<evidence type="ECO:0000256" key="6">
    <source>
        <dbReference type="SAM" id="SignalP"/>
    </source>
</evidence>
<dbReference type="GO" id="GO:0000324">
    <property type="term" value="C:fungal-type vacuole"/>
    <property type="evidence" value="ECO:0007669"/>
    <property type="project" value="TreeGrafter"/>
</dbReference>
<dbReference type="GO" id="GO:0004575">
    <property type="term" value="F:sucrose alpha-glucosidase activity"/>
    <property type="evidence" value="ECO:0007669"/>
    <property type="project" value="TreeGrafter"/>
</dbReference>
<feature type="chain" id="PRO_5015503599" description="Beta-fructofuranosidase" evidence="6">
    <location>
        <begin position="17"/>
        <end position="614"/>
    </location>
</feature>
<sequence>MRSILGLAASATLVSALSEVCPVPDVGGRLAQASICSAPSSIRTAGSSVIGTGGTRSGVSSGGTAPRSDADWASSGVDSPTTSVPAWATNLPTTVPTGQVIQGDYSGKYRPQVHYSPPKGFMNDPNGCHRDQDGTYHLYYQYNPLEYVAGNQHWGHATSRDLYTWTNQPIAIYPPNSTTQVISGSAVLDPDNTSGFFPNQTNGVVAVYTLNSPTLQVQEIAYSRDGGYSFTRYAGNPVIDIGSAQFRDPHVSWHEDRWVMAVAHATDFTVGIFTSPDLRSWEHQSNFTHQGLLGLMYECPALVRMPYKDDPSRHAWVMFVSIGPGAPLGGSVSQYFVGDFDGRTFKPYDSAMRLSDFAKDNYASQWFANAEDGESISIAWASNWQYTQSVPTADEGFRSAMSLPRRNYLTNLTRLGWDLVSLPYDLSPIVNTSLASSVSVVNTSNTVDFSSVKSNAVYFSLNVSLPDAVVQNASLFSSQASLNITFLPSNSSSSCSSSSSSGSQVPAAKMVYFYSGLTNGAFALERPASSSTWGSENPFFTDKFSYTLVDPLTSLEGVFDRSLLEVFLNEGAHSATMLVYPDEVVGSMKVETQDMPAGTTVQLTVNGLKSTWQT</sequence>
<evidence type="ECO:0000256" key="1">
    <source>
        <dbReference type="ARBA" id="ARBA00009902"/>
    </source>
</evidence>
<evidence type="ECO:0000259" key="7">
    <source>
        <dbReference type="Pfam" id="PF00251"/>
    </source>
</evidence>
<gene>
    <name evidence="9" type="ORF">BMF94_4697</name>
</gene>
<evidence type="ECO:0000313" key="9">
    <source>
        <dbReference type="EMBL" id="POY72393.1"/>
    </source>
</evidence>
<dbReference type="FunFam" id="2.115.10.20:FF:000002">
    <property type="entry name" value="Invertase 2"/>
    <property type="match status" value="1"/>
</dbReference>
<dbReference type="InterPro" id="IPR013148">
    <property type="entry name" value="Glyco_hydro_32_N"/>
</dbReference>
<evidence type="ECO:0000313" key="10">
    <source>
        <dbReference type="Proteomes" id="UP000237144"/>
    </source>
</evidence>
<proteinExistence type="inferred from homology"/>
<dbReference type="STRING" id="741276.A0A2S5B6H9"/>
<dbReference type="Pfam" id="PF00251">
    <property type="entry name" value="Glyco_hydro_32N"/>
    <property type="match status" value="1"/>
</dbReference>
<dbReference type="OrthoDB" id="202537at2759"/>
<comment type="similarity">
    <text evidence="1 4">Belongs to the glycosyl hydrolase 32 family.</text>
</comment>
<keyword evidence="10" id="KW-1185">Reference proteome</keyword>
<dbReference type="PANTHER" id="PTHR42800">
    <property type="entry name" value="EXOINULINASE INUD (AFU_ORTHOLOGUE AFUA_5G00480)"/>
    <property type="match status" value="1"/>
</dbReference>
<dbReference type="Proteomes" id="UP000237144">
    <property type="component" value="Unassembled WGS sequence"/>
</dbReference>